<feature type="transmembrane region" description="Helical" evidence="1">
    <location>
        <begin position="58"/>
        <end position="81"/>
    </location>
</feature>
<keyword evidence="1" id="KW-0472">Membrane</keyword>
<reference evidence="2 3" key="1">
    <citation type="submission" date="2016-10" db="EMBL/GenBank/DDBJ databases">
        <authorList>
            <person name="de Groot N.N."/>
        </authorList>
    </citation>
    <scope>NUCLEOTIDE SEQUENCE [LARGE SCALE GENOMIC DNA]</scope>
    <source>
        <strain evidence="2 3">Nl18</strain>
    </source>
</reference>
<keyword evidence="1" id="KW-1133">Transmembrane helix</keyword>
<dbReference type="EMBL" id="FOCT01000016">
    <property type="protein sequence ID" value="SEO28490.1"/>
    <property type="molecule type" value="Genomic_DNA"/>
</dbReference>
<proteinExistence type="predicted"/>
<protein>
    <submittedName>
        <fullName evidence="2">Uncharacterized protein</fullName>
    </submittedName>
</protein>
<evidence type="ECO:0000313" key="2">
    <source>
        <dbReference type="EMBL" id="SEO28490.1"/>
    </source>
</evidence>
<dbReference type="AlphaFoldDB" id="A0A1H8NFU2"/>
<keyword evidence="1" id="KW-0812">Transmembrane</keyword>
<organism evidence="2 3">
    <name type="scientific">Nitrosospira multiformis</name>
    <dbReference type="NCBI Taxonomy" id="1231"/>
    <lineage>
        <taxon>Bacteria</taxon>
        <taxon>Pseudomonadati</taxon>
        <taxon>Pseudomonadota</taxon>
        <taxon>Betaproteobacteria</taxon>
        <taxon>Nitrosomonadales</taxon>
        <taxon>Nitrosomonadaceae</taxon>
        <taxon>Nitrosospira</taxon>
    </lineage>
</organism>
<evidence type="ECO:0000256" key="1">
    <source>
        <dbReference type="SAM" id="Phobius"/>
    </source>
</evidence>
<sequence>MTCAVTLIRPLLCYNSSPYGDWGWGGQAVLVPGRQDFMNIELIDIDLHASVVADEASVYASALTMMPVLLTHLFHLFLLGIS</sequence>
<dbReference type="Proteomes" id="UP000183898">
    <property type="component" value="Unassembled WGS sequence"/>
</dbReference>
<evidence type="ECO:0000313" key="3">
    <source>
        <dbReference type="Proteomes" id="UP000183898"/>
    </source>
</evidence>
<name>A0A1H8NFU2_9PROT</name>
<accession>A0A1H8NFU2</accession>
<gene>
    <name evidence="2" type="ORF">SAMN05216404_11632</name>
</gene>